<name>C9KLA7_9FIRM</name>
<dbReference type="HOGENOM" id="CLU_013985_3_2_9"/>
<dbReference type="PANTHER" id="PTHR43415:SF3">
    <property type="entry name" value="GNAT-FAMILY ACETYLTRANSFERASE"/>
    <property type="match status" value="1"/>
</dbReference>
<dbReference type="PANTHER" id="PTHR43415">
    <property type="entry name" value="SPERMIDINE N(1)-ACETYLTRANSFERASE"/>
    <property type="match status" value="1"/>
</dbReference>
<keyword evidence="3" id="KW-1185">Reference proteome</keyword>
<dbReference type="Gene3D" id="3.40.630.30">
    <property type="match status" value="1"/>
</dbReference>
<dbReference type="STRING" id="500635.MITSMUL_04006"/>
<evidence type="ECO:0000259" key="1">
    <source>
        <dbReference type="PROSITE" id="PS51186"/>
    </source>
</evidence>
<dbReference type="AlphaFoldDB" id="C9KLA7"/>
<gene>
    <name evidence="2" type="ORF">MITSMUL_04006</name>
</gene>
<reference evidence="2" key="1">
    <citation type="submission" date="2009-09" db="EMBL/GenBank/DDBJ databases">
        <authorList>
            <person name="Weinstock G."/>
            <person name="Sodergren E."/>
            <person name="Clifton S."/>
            <person name="Fulton L."/>
            <person name="Fulton B."/>
            <person name="Courtney L."/>
            <person name="Fronick C."/>
            <person name="Harrison M."/>
            <person name="Strong C."/>
            <person name="Farmer C."/>
            <person name="Delahaunty K."/>
            <person name="Markovic C."/>
            <person name="Hall O."/>
            <person name="Minx P."/>
            <person name="Tomlinson C."/>
            <person name="Mitreva M."/>
            <person name="Nelson J."/>
            <person name="Hou S."/>
            <person name="Wollam A."/>
            <person name="Pepin K.H."/>
            <person name="Johnson M."/>
            <person name="Bhonagiri V."/>
            <person name="Nash W.E."/>
            <person name="Warren W."/>
            <person name="Chinwalla A."/>
            <person name="Mardis E.R."/>
            <person name="Wilson R.K."/>
        </authorList>
    </citation>
    <scope>NUCLEOTIDE SEQUENCE [LARGE SCALE GENOMIC DNA]</scope>
    <source>
        <strain evidence="2">DSM 20544</strain>
    </source>
</reference>
<sequence length="188" mass="21841">MNTQRKGVFFMAEILHIGKRLQLRKATMADLDFIMKLEYDPENLKFIVPFDRDVHTKIIEEGKASMDVIVEEIETKEPVGYLLINGLTTPAKELEWTHIIIAKKGMGYGHEAMKLLKAWGFDDLKFHRAWLDCKDYNARALHLYESEGMQREGLIRETILTNGVYENLVILGILDREYQERKAKGLEL</sequence>
<comment type="caution">
    <text evidence="2">The sequence shown here is derived from an EMBL/GenBank/DDBJ whole genome shotgun (WGS) entry which is preliminary data.</text>
</comment>
<evidence type="ECO:0000313" key="2">
    <source>
        <dbReference type="EMBL" id="EEX69385.1"/>
    </source>
</evidence>
<dbReference type="PATRIC" id="fig|500635.8.peg.401"/>
<dbReference type="SUPFAM" id="SSF55729">
    <property type="entry name" value="Acyl-CoA N-acyltransferases (Nat)"/>
    <property type="match status" value="1"/>
</dbReference>
<proteinExistence type="predicted"/>
<organism evidence="2 3">
    <name type="scientific">Mitsuokella multacida DSM 20544</name>
    <dbReference type="NCBI Taxonomy" id="500635"/>
    <lineage>
        <taxon>Bacteria</taxon>
        <taxon>Bacillati</taxon>
        <taxon>Bacillota</taxon>
        <taxon>Negativicutes</taxon>
        <taxon>Selenomonadales</taxon>
        <taxon>Selenomonadaceae</taxon>
        <taxon>Mitsuokella</taxon>
    </lineage>
</organism>
<dbReference type="InterPro" id="IPR016181">
    <property type="entry name" value="Acyl_CoA_acyltransferase"/>
</dbReference>
<dbReference type="Pfam" id="PF13302">
    <property type="entry name" value="Acetyltransf_3"/>
    <property type="match status" value="1"/>
</dbReference>
<evidence type="ECO:0000313" key="3">
    <source>
        <dbReference type="Proteomes" id="UP000003671"/>
    </source>
</evidence>
<feature type="domain" description="N-acetyltransferase" evidence="1">
    <location>
        <begin position="21"/>
        <end position="171"/>
    </location>
</feature>
<dbReference type="EMBL" id="ABWK02000010">
    <property type="protein sequence ID" value="EEX69385.1"/>
    <property type="molecule type" value="Genomic_DNA"/>
</dbReference>
<dbReference type="PROSITE" id="PS51186">
    <property type="entry name" value="GNAT"/>
    <property type="match status" value="1"/>
</dbReference>
<dbReference type="GO" id="GO:0016747">
    <property type="term" value="F:acyltransferase activity, transferring groups other than amino-acyl groups"/>
    <property type="evidence" value="ECO:0007669"/>
    <property type="project" value="InterPro"/>
</dbReference>
<protein>
    <submittedName>
        <fullName evidence="2">Acetyltransferase, GNAT family</fullName>
    </submittedName>
</protein>
<dbReference type="Proteomes" id="UP000003671">
    <property type="component" value="Unassembled WGS sequence"/>
</dbReference>
<accession>C9KLA7</accession>
<dbReference type="eggNOG" id="COG1670">
    <property type="taxonomic scope" value="Bacteria"/>
</dbReference>
<dbReference type="InterPro" id="IPR000182">
    <property type="entry name" value="GNAT_dom"/>
</dbReference>